<name>A0A4R6W8D9_9SPHI</name>
<dbReference type="SUPFAM" id="SSF52833">
    <property type="entry name" value="Thioredoxin-like"/>
    <property type="match status" value="1"/>
</dbReference>
<dbReference type="Gene3D" id="3.40.30.10">
    <property type="entry name" value="Glutaredoxin"/>
    <property type="match status" value="1"/>
</dbReference>
<dbReference type="OrthoDB" id="6120799at2"/>
<dbReference type="Proteomes" id="UP000295292">
    <property type="component" value="Unassembled WGS sequence"/>
</dbReference>
<dbReference type="EMBL" id="SNYV01000017">
    <property type="protein sequence ID" value="TDQ75245.1"/>
    <property type="molecule type" value="Genomic_DNA"/>
</dbReference>
<evidence type="ECO:0000313" key="2">
    <source>
        <dbReference type="Proteomes" id="UP000295292"/>
    </source>
</evidence>
<organism evidence="1 2">
    <name type="scientific">Sphingobacterium yanglingense</name>
    <dbReference type="NCBI Taxonomy" id="1437280"/>
    <lineage>
        <taxon>Bacteria</taxon>
        <taxon>Pseudomonadati</taxon>
        <taxon>Bacteroidota</taxon>
        <taxon>Sphingobacteriia</taxon>
        <taxon>Sphingobacteriales</taxon>
        <taxon>Sphingobacteriaceae</taxon>
        <taxon>Sphingobacterium</taxon>
    </lineage>
</organism>
<proteinExistence type="predicted"/>
<dbReference type="InterPro" id="IPR036249">
    <property type="entry name" value="Thioredoxin-like_sf"/>
</dbReference>
<dbReference type="Pfam" id="PF14595">
    <property type="entry name" value="Thioredoxin_9"/>
    <property type="match status" value="1"/>
</dbReference>
<reference evidence="1 2" key="1">
    <citation type="submission" date="2019-03" db="EMBL/GenBank/DDBJ databases">
        <title>Genomic Encyclopedia of Archaeal and Bacterial Type Strains, Phase II (KMG-II): from individual species to whole genera.</title>
        <authorList>
            <person name="Goeker M."/>
        </authorList>
    </citation>
    <scope>NUCLEOTIDE SEQUENCE [LARGE SCALE GENOMIC DNA]</scope>
    <source>
        <strain evidence="1 2">DSM 28353</strain>
    </source>
</reference>
<dbReference type="AlphaFoldDB" id="A0A4R6W8D9"/>
<comment type="caution">
    <text evidence="1">The sequence shown here is derived from an EMBL/GenBank/DDBJ whole genome shotgun (WGS) entry which is preliminary data.</text>
</comment>
<keyword evidence="2" id="KW-1185">Reference proteome</keyword>
<accession>A0A4R6W8D9</accession>
<sequence length="187" mass="21656">MTFEAYLAYFEDVLANPSNYPTYNDPEYFNYAKLNWSRMSRWLKKFESSDATKASLSNLEGKQTWILITEPWCGDAAHSVPQIYSLVKDNPNINLDIQLRDAAPFLIDQYLTNGGKSIPKLIIRNEAGEDIAVWGPRPEALQRIFEEMKAEGKEFEDIKTYFQTWYNADKGIELQQELVQLLNTVEK</sequence>
<gene>
    <name evidence="1" type="ORF">CLV99_3845</name>
</gene>
<protein>
    <submittedName>
        <fullName evidence="1">Thioredoxin-like protein</fullName>
    </submittedName>
</protein>
<dbReference type="RefSeq" id="WP_133586017.1">
    <property type="nucleotide sequence ID" value="NZ_SNYV01000017.1"/>
</dbReference>
<evidence type="ECO:0000313" key="1">
    <source>
        <dbReference type="EMBL" id="TDQ75245.1"/>
    </source>
</evidence>